<evidence type="ECO:0000256" key="2">
    <source>
        <dbReference type="ARBA" id="ARBA00003690"/>
    </source>
</evidence>
<name>A0A139WA21_TRICA</name>
<dbReference type="SUPFAM" id="SSF48264">
    <property type="entry name" value="Cytochrome P450"/>
    <property type="match status" value="1"/>
</dbReference>
<sequence length="211" mass="24613">MKAIPNQKATYRLEFNRKFYIRITFKCDKGEIDHYKFVTNFAVDVVSETIFEVPLNGQITNANYSRTFDKIMEVEYKAEQENVKLVKETTRDLIERKKEQITCQLEVEEEKKRPFLDVLVEKYLNEELSYQELEDEVNTFLLAVIFCNVFGSDTNATAGCFVLTLLGMHQDVQDKHYEEIIKVIGPEKSPTLDDLPKLQSPDQLLRCLLPD</sequence>
<evidence type="ECO:0000256" key="10">
    <source>
        <dbReference type="ARBA" id="ARBA00023002"/>
    </source>
</evidence>
<keyword evidence="12" id="KW-0503">Monooxygenase</keyword>
<evidence type="ECO:0000256" key="8">
    <source>
        <dbReference type="ARBA" id="ARBA00022824"/>
    </source>
</evidence>
<dbReference type="Gene3D" id="1.10.630.10">
    <property type="entry name" value="Cytochrome P450"/>
    <property type="match status" value="1"/>
</dbReference>
<comment type="function">
    <text evidence="2">May be involved in the metabolism of insect hormones and in the breakdown of synthetic insecticides.</text>
</comment>
<keyword evidence="14" id="KW-0175">Coiled coil</keyword>
<dbReference type="GO" id="GO:0020037">
    <property type="term" value="F:heme binding"/>
    <property type="evidence" value="ECO:0007669"/>
    <property type="project" value="InterPro"/>
</dbReference>
<evidence type="ECO:0000256" key="6">
    <source>
        <dbReference type="ARBA" id="ARBA00022617"/>
    </source>
</evidence>
<keyword evidence="6" id="KW-0349">Heme</keyword>
<evidence type="ECO:0000256" key="3">
    <source>
        <dbReference type="ARBA" id="ARBA00004174"/>
    </source>
</evidence>
<proteinExistence type="inferred from homology"/>
<dbReference type="InParanoid" id="A0A139WA21"/>
<dbReference type="OMA" id="IRITFKC"/>
<evidence type="ECO:0000256" key="7">
    <source>
        <dbReference type="ARBA" id="ARBA00022723"/>
    </source>
</evidence>
<keyword evidence="9" id="KW-0492">Microsome</keyword>
<dbReference type="PANTHER" id="PTHR24291:SF189">
    <property type="entry name" value="CYTOCHROME P450 4C3-RELATED"/>
    <property type="match status" value="1"/>
</dbReference>
<accession>A0A139WA21</accession>
<dbReference type="AlphaFoldDB" id="A0A139WA21"/>
<reference evidence="15 16" key="2">
    <citation type="journal article" date="2010" name="Nucleic Acids Res.">
        <title>BeetleBase in 2010: revisions to provide comprehensive genomic information for Tribolium castaneum.</title>
        <authorList>
            <person name="Kim H.S."/>
            <person name="Murphy T."/>
            <person name="Xia J."/>
            <person name="Caragea D."/>
            <person name="Park Y."/>
            <person name="Beeman R.W."/>
            <person name="Lorenzen M.D."/>
            <person name="Butcher S."/>
            <person name="Manak J.R."/>
            <person name="Brown S.J."/>
        </authorList>
    </citation>
    <scope>NUCLEOTIDE SEQUENCE [LARGE SCALE GENOMIC DNA]</scope>
    <source>
        <strain evidence="15 16">Georgia GA2</strain>
    </source>
</reference>
<dbReference type="Proteomes" id="UP000007266">
    <property type="component" value="Unassembled WGS sequence"/>
</dbReference>
<dbReference type="GO" id="GO:0005789">
    <property type="term" value="C:endoplasmic reticulum membrane"/>
    <property type="evidence" value="ECO:0007669"/>
    <property type="project" value="UniProtKB-SubCell"/>
</dbReference>
<dbReference type="Pfam" id="PF00067">
    <property type="entry name" value="p450"/>
    <property type="match status" value="1"/>
</dbReference>
<dbReference type="InterPro" id="IPR036396">
    <property type="entry name" value="Cyt_P450_sf"/>
</dbReference>
<evidence type="ECO:0000256" key="1">
    <source>
        <dbReference type="ARBA" id="ARBA00001971"/>
    </source>
</evidence>
<evidence type="ECO:0000256" key="9">
    <source>
        <dbReference type="ARBA" id="ARBA00022848"/>
    </source>
</evidence>
<gene>
    <name evidence="15" type="primary">AUGUSTUS-3.0.2_34940</name>
    <name evidence="15" type="ORF">TcasGA2_TC034940</name>
</gene>
<keyword evidence="10" id="KW-0560">Oxidoreductase</keyword>
<comment type="cofactor">
    <cofactor evidence="1">
        <name>heme</name>
        <dbReference type="ChEBI" id="CHEBI:30413"/>
    </cofactor>
</comment>
<dbReference type="EMBL" id="KQ971689">
    <property type="protein sequence ID" value="KYB24761.1"/>
    <property type="molecule type" value="Genomic_DNA"/>
</dbReference>
<reference evidence="15 16" key="1">
    <citation type="journal article" date="2008" name="Nature">
        <title>The genome of the model beetle and pest Tribolium castaneum.</title>
        <authorList>
            <consortium name="Tribolium Genome Sequencing Consortium"/>
            <person name="Richards S."/>
            <person name="Gibbs R.A."/>
            <person name="Weinstock G.M."/>
            <person name="Brown S.J."/>
            <person name="Denell R."/>
            <person name="Beeman R.W."/>
            <person name="Gibbs R."/>
            <person name="Beeman R.W."/>
            <person name="Brown S.J."/>
            <person name="Bucher G."/>
            <person name="Friedrich M."/>
            <person name="Grimmelikhuijzen C.J."/>
            <person name="Klingler M."/>
            <person name="Lorenzen M."/>
            <person name="Richards S."/>
            <person name="Roth S."/>
            <person name="Schroder R."/>
            <person name="Tautz D."/>
            <person name="Zdobnov E.M."/>
            <person name="Muzny D."/>
            <person name="Gibbs R.A."/>
            <person name="Weinstock G.M."/>
            <person name="Attaway T."/>
            <person name="Bell S."/>
            <person name="Buhay C.J."/>
            <person name="Chandrabose M.N."/>
            <person name="Chavez D."/>
            <person name="Clerk-Blankenburg K.P."/>
            <person name="Cree A."/>
            <person name="Dao M."/>
            <person name="Davis C."/>
            <person name="Chacko J."/>
            <person name="Dinh H."/>
            <person name="Dugan-Rocha S."/>
            <person name="Fowler G."/>
            <person name="Garner T.T."/>
            <person name="Garnes J."/>
            <person name="Gnirke A."/>
            <person name="Hawes A."/>
            <person name="Hernandez J."/>
            <person name="Hines S."/>
            <person name="Holder M."/>
            <person name="Hume J."/>
            <person name="Jhangiani S.N."/>
            <person name="Joshi V."/>
            <person name="Khan Z.M."/>
            <person name="Jackson L."/>
            <person name="Kovar C."/>
            <person name="Kowis A."/>
            <person name="Lee S."/>
            <person name="Lewis L.R."/>
            <person name="Margolis J."/>
            <person name="Morgan M."/>
            <person name="Nazareth L.V."/>
            <person name="Nguyen N."/>
            <person name="Okwuonu G."/>
            <person name="Parker D."/>
            <person name="Richards S."/>
            <person name="Ruiz S.J."/>
            <person name="Santibanez J."/>
            <person name="Savard J."/>
            <person name="Scherer S.E."/>
            <person name="Schneider B."/>
            <person name="Sodergren E."/>
            <person name="Tautz D."/>
            <person name="Vattahil S."/>
            <person name="Villasana D."/>
            <person name="White C.S."/>
            <person name="Wright R."/>
            <person name="Park Y."/>
            <person name="Beeman R.W."/>
            <person name="Lord J."/>
            <person name="Oppert B."/>
            <person name="Lorenzen M."/>
            <person name="Brown S."/>
            <person name="Wang L."/>
            <person name="Savard J."/>
            <person name="Tautz D."/>
            <person name="Richards S."/>
            <person name="Weinstock G."/>
            <person name="Gibbs R.A."/>
            <person name="Liu Y."/>
            <person name="Worley K."/>
            <person name="Weinstock G."/>
            <person name="Elsik C.G."/>
            <person name="Reese J.T."/>
            <person name="Elhaik E."/>
            <person name="Landan G."/>
            <person name="Graur D."/>
            <person name="Arensburger P."/>
            <person name="Atkinson P."/>
            <person name="Beeman R.W."/>
            <person name="Beidler J."/>
            <person name="Brown S.J."/>
            <person name="Demuth J.P."/>
            <person name="Drury D.W."/>
            <person name="Du Y.Z."/>
            <person name="Fujiwara H."/>
            <person name="Lorenzen M."/>
            <person name="Maselli V."/>
            <person name="Osanai M."/>
            <person name="Park Y."/>
            <person name="Robertson H.M."/>
            <person name="Tu Z."/>
            <person name="Wang J.J."/>
            <person name="Wang S."/>
            <person name="Richards S."/>
            <person name="Song H."/>
            <person name="Zhang L."/>
            <person name="Sodergren E."/>
            <person name="Werner D."/>
            <person name="Stanke M."/>
            <person name="Morgenstern B."/>
            <person name="Solovyev V."/>
            <person name="Kosarev P."/>
            <person name="Brown G."/>
            <person name="Chen H.C."/>
            <person name="Ermolaeva O."/>
            <person name="Hlavina W."/>
            <person name="Kapustin Y."/>
            <person name="Kiryutin B."/>
            <person name="Kitts P."/>
            <person name="Maglott D."/>
            <person name="Pruitt K."/>
            <person name="Sapojnikov V."/>
            <person name="Souvorov A."/>
            <person name="Mackey A.J."/>
            <person name="Waterhouse R.M."/>
            <person name="Wyder S."/>
            <person name="Zdobnov E.M."/>
            <person name="Zdobnov E.M."/>
            <person name="Wyder S."/>
            <person name="Kriventseva E.V."/>
            <person name="Kadowaki T."/>
            <person name="Bork P."/>
            <person name="Aranda M."/>
            <person name="Bao R."/>
            <person name="Beermann A."/>
            <person name="Berns N."/>
            <person name="Bolognesi R."/>
            <person name="Bonneton F."/>
            <person name="Bopp D."/>
            <person name="Brown S.J."/>
            <person name="Bucher G."/>
            <person name="Butts T."/>
            <person name="Chaumot A."/>
            <person name="Denell R.E."/>
            <person name="Ferrier D.E."/>
            <person name="Friedrich M."/>
            <person name="Gordon C.M."/>
            <person name="Jindra M."/>
            <person name="Klingler M."/>
            <person name="Lan Q."/>
            <person name="Lattorff H.M."/>
            <person name="Laudet V."/>
            <person name="von Levetsow C."/>
            <person name="Liu Z."/>
            <person name="Lutz R."/>
            <person name="Lynch J.A."/>
            <person name="da Fonseca R.N."/>
            <person name="Posnien N."/>
            <person name="Reuter R."/>
            <person name="Roth S."/>
            <person name="Savard J."/>
            <person name="Schinko J.B."/>
            <person name="Schmitt C."/>
            <person name="Schoppmeier M."/>
            <person name="Schroder R."/>
            <person name="Shippy T.D."/>
            <person name="Simonnet F."/>
            <person name="Marques-Souza H."/>
            <person name="Tautz D."/>
            <person name="Tomoyasu Y."/>
            <person name="Trauner J."/>
            <person name="Van der Zee M."/>
            <person name="Vervoort M."/>
            <person name="Wittkopp N."/>
            <person name="Wimmer E.A."/>
            <person name="Yang X."/>
            <person name="Jones A.K."/>
            <person name="Sattelle D.B."/>
            <person name="Ebert P.R."/>
            <person name="Nelson D."/>
            <person name="Scott J.G."/>
            <person name="Beeman R.W."/>
            <person name="Muthukrishnan S."/>
            <person name="Kramer K.J."/>
            <person name="Arakane Y."/>
            <person name="Beeman R.W."/>
            <person name="Zhu Q."/>
            <person name="Hogenkamp D."/>
            <person name="Dixit R."/>
            <person name="Oppert B."/>
            <person name="Jiang H."/>
            <person name="Zou Z."/>
            <person name="Marshall J."/>
            <person name="Elpidina E."/>
            <person name="Vinokurov K."/>
            <person name="Oppert C."/>
            <person name="Zou Z."/>
            <person name="Evans J."/>
            <person name="Lu Z."/>
            <person name="Zhao P."/>
            <person name="Sumathipala N."/>
            <person name="Altincicek B."/>
            <person name="Vilcinskas A."/>
            <person name="Williams M."/>
            <person name="Hultmark D."/>
            <person name="Hetru C."/>
            <person name="Jiang H."/>
            <person name="Grimmelikhuijzen C.J."/>
            <person name="Hauser F."/>
            <person name="Cazzamali G."/>
            <person name="Williamson M."/>
            <person name="Park Y."/>
            <person name="Li B."/>
            <person name="Tanaka Y."/>
            <person name="Predel R."/>
            <person name="Neupert S."/>
            <person name="Schachtner J."/>
            <person name="Verleyen P."/>
            <person name="Raible F."/>
            <person name="Bork P."/>
            <person name="Friedrich M."/>
            <person name="Walden K.K."/>
            <person name="Robertson H.M."/>
            <person name="Angeli S."/>
            <person name="Foret S."/>
            <person name="Bucher G."/>
            <person name="Schuetz S."/>
            <person name="Maleszka R."/>
            <person name="Wimmer E.A."/>
            <person name="Beeman R.W."/>
            <person name="Lorenzen M."/>
            <person name="Tomoyasu Y."/>
            <person name="Miller S.C."/>
            <person name="Grossmann D."/>
            <person name="Bucher G."/>
        </authorList>
    </citation>
    <scope>NUCLEOTIDE SEQUENCE [LARGE SCALE GENOMIC DNA]</scope>
    <source>
        <strain evidence="15 16">Georgia GA2</strain>
    </source>
</reference>
<keyword evidence="13" id="KW-0472">Membrane</keyword>
<keyword evidence="7" id="KW-0479">Metal-binding</keyword>
<dbReference type="InterPro" id="IPR050196">
    <property type="entry name" value="Cytochrome_P450_Monoox"/>
</dbReference>
<evidence type="ECO:0000256" key="13">
    <source>
        <dbReference type="ARBA" id="ARBA00023136"/>
    </source>
</evidence>
<evidence type="ECO:0000256" key="5">
    <source>
        <dbReference type="ARBA" id="ARBA00010617"/>
    </source>
</evidence>
<keyword evidence="8" id="KW-0256">Endoplasmic reticulum</keyword>
<dbReference type="GO" id="GO:0016705">
    <property type="term" value="F:oxidoreductase activity, acting on paired donors, with incorporation or reduction of molecular oxygen"/>
    <property type="evidence" value="ECO:0007669"/>
    <property type="project" value="InterPro"/>
</dbReference>
<dbReference type="PANTHER" id="PTHR24291">
    <property type="entry name" value="CYTOCHROME P450 FAMILY 4"/>
    <property type="match status" value="1"/>
</dbReference>
<evidence type="ECO:0000256" key="11">
    <source>
        <dbReference type="ARBA" id="ARBA00023004"/>
    </source>
</evidence>
<comment type="similarity">
    <text evidence="5">Belongs to the cytochrome P450 family.</text>
</comment>
<keyword evidence="16" id="KW-1185">Reference proteome</keyword>
<dbReference type="InterPro" id="IPR001128">
    <property type="entry name" value="Cyt_P450"/>
</dbReference>
<evidence type="ECO:0000256" key="14">
    <source>
        <dbReference type="SAM" id="Coils"/>
    </source>
</evidence>
<dbReference type="GO" id="GO:0005506">
    <property type="term" value="F:iron ion binding"/>
    <property type="evidence" value="ECO:0007669"/>
    <property type="project" value="InterPro"/>
</dbReference>
<evidence type="ECO:0000313" key="15">
    <source>
        <dbReference type="EMBL" id="KYB24761.1"/>
    </source>
</evidence>
<comment type="subcellular location">
    <subcellularLocation>
        <location evidence="4">Endoplasmic reticulum membrane</location>
        <topology evidence="4">Peripheral membrane protein</topology>
    </subcellularLocation>
    <subcellularLocation>
        <location evidence="3">Microsome membrane</location>
        <topology evidence="3">Peripheral membrane protein</topology>
    </subcellularLocation>
</comment>
<dbReference type="GO" id="GO:0004497">
    <property type="term" value="F:monooxygenase activity"/>
    <property type="evidence" value="ECO:0007669"/>
    <property type="project" value="UniProtKB-KW"/>
</dbReference>
<protein>
    <submittedName>
        <fullName evidence="15">Cytochrome P450 4e3-like protein</fullName>
    </submittedName>
</protein>
<evidence type="ECO:0000256" key="12">
    <source>
        <dbReference type="ARBA" id="ARBA00023033"/>
    </source>
</evidence>
<evidence type="ECO:0000313" key="16">
    <source>
        <dbReference type="Proteomes" id="UP000007266"/>
    </source>
</evidence>
<organism evidence="15 16">
    <name type="scientific">Tribolium castaneum</name>
    <name type="common">Red flour beetle</name>
    <dbReference type="NCBI Taxonomy" id="7070"/>
    <lineage>
        <taxon>Eukaryota</taxon>
        <taxon>Metazoa</taxon>
        <taxon>Ecdysozoa</taxon>
        <taxon>Arthropoda</taxon>
        <taxon>Hexapoda</taxon>
        <taxon>Insecta</taxon>
        <taxon>Pterygota</taxon>
        <taxon>Neoptera</taxon>
        <taxon>Endopterygota</taxon>
        <taxon>Coleoptera</taxon>
        <taxon>Polyphaga</taxon>
        <taxon>Cucujiformia</taxon>
        <taxon>Tenebrionidae</taxon>
        <taxon>Tenebrionidae incertae sedis</taxon>
        <taxon>Tribolium</taxon>
    </lineage>
</organism>
<keyword evidence="11" id="KW-0408">Iron</keyword>
<evidence type="ECO:0000256" key="4">
    <source>
        <dbReference type="ARBA" id="ARBA00004406"/>
    </source>
</evidence>
<feature type="coiled-coil region" evidence="14">
    <location>
        <begin position="91"/>
        <end position="136"/>
    </location>
</feature>